<evidence type="ECO:0000313" key="8">
    <source>
        <dbReference type="Proteomes" id="UP001501337"/>
    </source>
</evidence>
<protein>
    <submittedName>
        <fullName evidence="7">2-hydroxyacid dehydrogenase</fullName>
    </submittedName>
</protein>
<dbReference type="InterPro" id="IPR006140">
    <property type="entry name" value="D-isomer_DH_NAD-bd"/>
</dbReference>
<dbReference type="EMBL" id="BAABBO010000016">
    <property type="protein sequence ID" value="GAA3972786.1"/>
    <property type="molecule type" value="Genomic_DNA"/>
</dbReference>
<evidence type="ECO:0000256" key="3">
    <source>
        <dbReference type="ARBA" id="ARBA00023027"/>
    </source>
</evidence>
<dbReference type="InterPro" id="IPR036291">
    <property type="entry name" value="NAD(P)-bd_dom_sf"/>
</dbReference>
<accession>A0ABP7PXJ3</accession>
<dbReference type="Proteomes" id="UP001501337">
    <property type="component" value="Unassembled WGS sequence"/>
</dbReference>
<feature type="domain" description="D-isomer specific 2-hydroxyacid dehydrogenase NAD-binding" evidence="6">
    <location>
        <begin position="110"/>
        <end position="301"/>
    </location>
</feature>
<dbReference type="InterPro" id="IPR029753">
    <property type="entry name" value="D-isomer_DH_CS"/>
</dbReference>
<dbReference type="SUPFAM" id="SSF52283">
    <property type="entry name" value="Formate/glycerate dehydrogenase catalytic domain-like"/>
    <property type="match status" value="1"/>
</dbReference>
<dbReference type="RefSeq" id="WP_344808344.1">
    <property type="nucleotide sequence ID" value="NZ_BAABBO010000016.1"/>
</dbReference>
<sequence>MRVAFFSTQTYDRTFFDRLNSSHGHELIWFDTHLNQKTAALAAGAEAVCVFVNDTLDASTLETLSALGVRFVALRCAGFNNVDLPAAAGLGMTVVRVPEYSPYAVAEHAVALILALNRRIPRAYNRVRDGNFKLDGLMGFDLHGKTVGVVGTGKIGAIFARIMLGFGCRVLAVDPYPDLTLKSDLEAAGSGYAELAQVFAESDVLSLHCPLNKHTHHLIDAAAFGTSKSTLMLVNTSRGALVDTTALIQALKQGRIGSVALDVYEEEAELFFADHSASLIQDDEFMRLLTFPNVLITAHQAFFTEEAVESIATITLQNMSDLQDRGKCSNEVVAS</sequence>
<dbReference type="Pfam" id="PF00389">
    <property type="entry name" value="2-Hacid_dh"/>
    <property type="match status" value="1"/>
</dbReference>
<dbReference type="Gene3D" id="3.40.50.720">
    <property type="entry name" value="NAD(P)-binding Rossmann-like Domain"/>
    <property type="match status" value="2"/>
</dbReference>
<dbReference type="PROSITE" id="PS00670">
    <property type="entry name" value="D_2_HYDROXYACID_DH_2"/>
    <property type="match status" value="1"/>
</dbReference>
<comment type="similarity">
    <text evidence="1 4">Belongs to the D-isomer specific 2-hydroxyacid dehydrogenase family.</text>
</comment>
<dbReference type="PANTHER" id="PTHR43026:SF1">
    <property type="entry name" value="2-HYDROXYACID DEHYDROGENASE HOMOLOG 1-RELATED"/>
    <property type="match status" value="1"/>
</dbReference>
<comment type="caution">
    <text evidence="7">The sequence shown here is derived from an EMBL/GenBank/DDBJ whole genome shotgun (WGS) entry which is preliminary data.</text>
</comment>
<organism evidence="7 8">
    <name type="scientific">Allohahella marinimesophila</name>
    <dbReference type="NCBI Taxonomy" id="1054972"/>
    <lineage>
        <taxon>Bacteria</taxon>
        <taxon>Pseudomonadati</taxon>
        <taxon>Pseudomonadota</taxon>
        <taxon>Gammaproteobacteria</taxon>
        <taxon>Oceanospirillales</taxon>
        <taxon>Hahellaceae</taxon>
        <taxon>Allohahella</taxon>
    </lineage>
</organism>
<evidence type="ECO:0000256" key="2">
    <source>
        <dbReference type="ARBA" id="ARBA00023002"/>
    </source>
</evidence>
<dbReference type="InterPro" id="IPR006139">
    <property type="entry name" value="D-isomer_2_OHA_DH_cat_dom"/>
</dbReference>
<dbReference type="CDD" id="cd12183">
    <property type="entry name" value="LDH_like_2"/>
    <property type="match status" value="1"/>
</dbReference>
<keyword evidence="8" id="KW-1185">Reference proteome</keyword>
<proteinExistence type="inferred from homology"/>
<feature type="domain" description="D-isomer specific 2-hydroxyacid dehydrogenase catalytic" evidence="5">
    <location>
        <begin position="3"/>
        <end position="332"/>
    </location>
</feature>
<dbReference type="PANTHER" id="PTHR43026">
    <property type="entry name" value="2-HYDROXYACID DEHYDROGENASE HOMOLOG 1-RELATED"/>
    <property type="match status" value="1"/>
</dbReference>
<reference evidence="8" key="1">
    <citation type="journal article" date="2019" name="Int. J. Syst. Evol. Microbiol.">
        <title>The Global Catalogue of Microorganisms (GCM) 10K type strain sequencing project: providing services to taxonomists for standard genome sequencing and annotation.</title>
        <authorList>
            <consortium name="The Broad Institute Genomics Platform"/>
            <consortium name="The Broad Institute Genome Sequencing Center for Infectious Disease"/>
            <person name="Wu L."/>
            <person name="Ma J."/>
        </authorList>
    </citation>
    <scope>NUCLEOTIDE SEQUENCE [LARGE SCALE GENOMIC DNA]</scope>
    <source>
        <strain evidence="8">JCM 17555</strain>
    </source>
</reference>
<keyword evidence="3" id="KW-0520">NAD</keyword>
<evidence type="ECO:0000259" key="5">
    <source>
        <dbReference type="Pfam" id="PF00389"/>
    </source>
</evidence>
<evidence type="ECO:0000313" key="7">
    <source>
        <dbReference type="EMBL" id="GAA3972786.1"/>
    </source>
</evidence>
<evidence type="ECO:0000259" key="6">
    <source>
        <dbReference type="Pfam" id="PF02826"/>
    </source>
</evidence>
<evidence type="ECO:0000256" key="1">
    <source>
        <dbReference type="ARBA" id="ARBA00005854"/>
    </source>
</evidence>
<evidence type="ECO:0000256" key="4">
    <source>
        <dbReference type="RuleBase" id="RU003719"/>
    </source>
</evidence>
<keyword evidence="2 4" id="KW-0560">Oxidoreductase</keyword>
<dbReference type="Pfam" id="PF02826">
    <property type="entry name" value="2-Hacid_dh_C"/>
    <property type="match status" value="1"/>
</dbReference>
<dbReference type="InterPro" id="IPR058205">
    <property type="entry name" value="D-LDH-like"/>
</dbReference>
<gene>
    <name evidence="7" type="ORF">GCM10022278_32590</name>
</gene>
<name>A0ABP7PXJ3_9GAMM</name>
<dbReference type="SUPFAM" id="SSF51735">
    <property type="entry name" value="NAD(P)-binding Rossmann-fold domains"/>
    <property type="match status" value="1"/>
</dbReference>